<organism evidence="3 4">
    <name type="scientific">Paenibacillus foliorum</name>
    <dbReference type="NCBI Taxonomy" id="2654974"/>
    <lineage>
        <taxon>Bacteria</taxon>
        <taxon>Bacillati</taxon>
        <taxon>Bacillota</taxon>
        <taxon>Bacilli</taxon>
        <taxon>Bacillales</taxon>
        <taxon>Paenibacillaceae</taxon>
        <taxon>Paenibacillus</taxon>
    </lineage>
</organism>
<proteinExistence type="inferred from homology"/>
<dbReference type="AlphaFoldDB" id="A0A972GV85"/>
<accession>A0A972GV85</accession>
<sequence>MNIEKNIQVECYKIIYCITKYCKVDKVSDGNGLVSFISDLVYKEHIGNQYLKTLVDVILAYLRGKIPESVISFYLEKQFLIEKKEIVGFLNVINFYFDPSNASNITPFFYGKSNYPKVNVIMTTYNRRKFLEIAINSFLQQDYPNIEIIVIDDCSSDGTDLMMRELYGNENRVIYKLNEKNLGPGINRLNAYETYADGEYILFFDDDDYLIDMNYITKAIKFHINHPEVAFVGAGTFYEYTKTGELNPSLLNLSGVVNRQEYFLKFMSKGYPKPCTTTTVFKKESLTKMNILEMKMVNDTPIFLRALLVGDAGFIDIIAGVYRIHGGNITFNCSFDFIIVNLLEKIEISKMAIQQYDRKQIDNWWNHNAYTTISYYLYNSAKHSEDFKNMYAWTKEHCPDIYEKLIREFRWLYIKRKYSKIYNYINNNPCIKKSIKLFYK</sequence>
<dbReference type="PANTHER" id="PTHR22916:SF3">
    <property type="entry name" value="UDP-GLCNAC:BETAGAL BETA-1,3-N-ACETYLGLUCOSAMINYLTRANSFERASE-LIKE PROTEIN 1"/>
    <property type="match status" value="1"/>
</dbReference>
<dbReference type="InterPro" id="IPR029044">
    <property type="entry name" value="Nucleotide-diphossugar_trans"/>
</dbReference>
<dbReference type="SUPFAM" id="SSF53448">
    <property type="entry name" value="Nucleotide-diphospho-sugar transferases"/>
    <property type="match status" value="1"/>
</dbReference>
<dbReference type="GO" id="GO:0016758">
    <property type="term" value="F:hexosyltransferase activity"/>
    <property type="evidence" value="ECO:0007669"/>
    <property type="project" value="UniProtKB-ARBA"/>
</dbReference>
<gene>
    <name evidence="3" type="ORF">GC093_18060</name>
</gene>
<evidence type="ECO:0000313" key="3">
    <source>
        <dbReference type="EMBL" id="NOU95114.1"/>
    </source>
</evidence>
<comment type="caution">
    <text evidence="3">The sequence shown here is derived from an EMBL/GenBank/DDBJ whole genome shotgun (WGS) entry which is preliminary data.</text>
</comment>
<evidence type="ECO:0000313" key="4">
    <source>
        <dbReference type="Proteomes" id="UP000641588"/>
    </source>
</evidence>
<keyword evidence="4" id="KW-1185">Reference proteome</keyword>
<evidence type="ECO:0000256" key="1">
    <source>
        <dbReference type="ARBA" id="ARBA00006739"/>
    </source>
</evidence>
<dbReference type="EMBL" id="WHOD01000067">
    <property type="protein sequence ID" value="NOU95114.1"/>
    <property type="molecule type" value="Genomic_DNA"/>
</dbReference>
<dbReference type="RefSeq" id="WP_171653318.1">
    <property type="nucleotide sequence ID" value="NZ_WHOD01000067.1"/>
</dbReference>
<comment type="similarity">
    <text evidence="1">Belongs to the glycosyltransferase 2 family.</text>
</comment>
<dbReference type="CDD" id="cd00761">
    <property type="entry name" value="Glyco_tranf_GTA_type"/>
    <property type="match status" value="1"/>
</dbReference>
<dbReference type="Proteomes" id="UP000641588">
    <property type="component" value="Unassembled WGS sequence"/>
</dbReference>
<dbReference type="InterPro" id="IPR001173">
    <property type="entry name" value="Glyco_trans_2-like"/>
</dbReference>
<dbReference type="Gene3D" id="3.90.550.10">
    <property type="entry name" value="Spore Coat Polysaccharide Biosynthesis Protein SpsA, Chain A"/>
    <property type="match status" value="1"/>
</dbReference>
<dbReference type="Pfam" id="PF00535">
    <property type="entry name" value="Glycos_transf_2"/>
    <property type="match status" value="1"/>
</dbReference>
<reference evidence="3" key="1">
    <citation type="submission" date="2019-10" db="EMBL/GenBank/DDBJ databases">
        <title>Description of Paenibacillus glebae sp. nov.</title>
        <authorList>
            <person name="Carlier A."/>
            <person name="Qi S."/>
        </authorList>
    </citation>
    <scope>NUCLEOTIDE SEQUENCE</scope>
    <source>
        <strain evidence="3">LMG 31456</strain>
    </source>
</reference>
<evidence type="ECO:0000259" key="2">
    <source>
        <dbReference type="Pfam" id="PF00535"/>
    </source>
</evidence>
<feature type="domain" description="Glycosyltransferase 2-like" evidence="2">
    <location>
        <begin position="120"/>
        <end position="261"/>
    </location>
</feature>
<name>A0A972GV85_9BACL</name>
<dbReference type="PANTHER" id="PTHR22916">
    <property type="entry name" value="GLYCOSYLTRANSFERASE"/>
    <property type="match status" value="1"/>
</dbReference>
<protein>
    <submittedName>
        <fullName evidence="3">Glycosyltransferase</fullName>
    </submittedName>
</protein>